<dbReference type="PANTHER" id="PTHR43881:SF1">
    <property type="entry name" value="GAMMA-GLUTAMYLTRANSPEPTIDASE (AFU_ORTHOLOGUE AFUA_4G13580)"/>
    <property type="match status" value="1"/>
</dbReference>
<organism evidence="1 2">
    <name type="scientific">Paenalcaligenes hominis</name>
    <dbReference type="NCBI Taxonomy" id="643674"/>
    <lineage>
        <taxon>Bacteria</taxon>
        <taxon>Pseudomonadati</taxon>
        <taxon>Pseudomonadota</taxon>
        <taxon>Betaproteobacteria</taxon>
        <taxon>Burkholderiales</taxon>
        <taxon>Alcaligenaceae</taxon>
        <taxon>Paenalcaligenes</taxon>
    </lineage>
</organism>
<gene>
    <name evidence="1" type="ORF">PAEH1_08065</name>
</gene>
<protein>
    <submittedName>
        <fullName evidence="1">Gamma-glutamyltransferase</fullName>
    </submittedName>
</protein>
<sequence length="531" mass="57659">MNQYNPYGVSREPVYANGGMVATSHPLAAEAGLAVLRRGGNAIDAAIAAGAALAVVEPTQNGIGGDAFALVWDGSSVHALNGSGRSSRHTSYEALGLKHGDTVGPLGWSGVTVPGGPRAWAALHDRFGKTEFQSLFDSAIHYARHGYPLSPVVAEYWRRAKKMMANRTEPPYSDWHRTFLPEGFEPVAGQMWRHEGLARTLERLAQTKCEDFYVGELAQAMTSFAEQTGGLIDAEDLAAYQPEWVEPISAEYQGYTVWELPPNNQALATLLALTILDEIDLGAHREDERALHLQIEAMKLGFIDALAHVGDGTDPTLVQALLDKNYATQRRGLITEQATEPVAGLPERGNTVYLAVADKDGMMVSFIQSNYMGFGSGIVVPDTGIALHNRGHSFNTTQGHPNEVGPNKRPYHTIMPGFLTKGKEAVGPFGVMGAFMQPQGHVQMILNTIQYHMHPQAALDAPRWHWVKGNTVRVEQSMPKHVVRALLARGHDIVVSPDDTGFGRGQIIWRMKNGVYVGGSDGRADGQVAAF</sequence>
<dbReference type="EMBL" id="CP019697">
    <property type="protein sequence ID" value="AQS51525.1"/>
    <property type="molecule type" value="Genomic_DNA"/>
</dbReference>
<dbReference type="GO" id="GO:0016740">
    <property type="term" value="F:transferase activity"/>
    <property type="evidence" value="ECO:0007669"/>
    <property type="project" value="UniProtKB-KW"/>
</dbReference>
<evidence type="ECO:0000313" key="2">
    <source>
        <dbReference type="Proteomes" id="UP000189369"/>
    </source>
</evidence>
<dbReference type="InterPro" id="IPR043138">
    <property type="entry name" value="GGT_lsub"/>
</dbReference>
<keyword evidence="1" id="KW-0808">Transferase</keyword>
<dbReference type="InterPro" id="IPR052896">
    <property type="entry name" value="GGT-like_enzyme"/>
</dbReference>
<dbReference type="KEGG" id="phn:PAEH1_08065"/>
<name>A0A1U9K0F4_9BURK</name>
<dbReference type="InterPro" id="IPR043137">
    <property type="entry name" value="GGT_ssub_C"/>
</dbReference>
<dbReference type="PRINTS" id="PR01210">
    <property type="entry name" value="GGTRANSPTASE"/>
</dbReference>
<dbReference type="PANTHER" id="PTHR43881">
    <property type="entry name" value="GAMMA-GLUTAMYLTRANSPEPTIDASE (AFU_ORTHOLOGUE AFUA_4G13580)"/>
    <property type="match status" value="1"/>
</dbReference>
<dbReference type="SUPFAM" id="SSF56235">
    <property type="entry name" value="N-terminal nucleophile aminohydrolases (Ntn hydrolases)"/>
    <property type="match status" value="1"/>
</dbReference>
<dbReference type="InterPro" id="IPR029055">
    <property type="entry name" value="Ntn_hydrolases_N"/>
</dbReference>
<dbReference type="AlphaFoldDB" id="A0A1U9K0F4"/>
<reference evidence="1 2" key="1">
    <citation type="submission" date="2017-01" db="EMBL/GenBank/DDBJ databases">
        <title>Complete Genome Sequence of Paenalcaligenes hominis, Isolated from a paraplegic Patient with neurogenic bladder.</title>
        <authorList>
            <person name="Mukhopadhyay R."/>
            <person name="Joaquin J."/>
            <person name="Hogue R."/>
            <person name="Kilaru A."/>
            <person name="Jospin G."/>
            <person name="Mars K."/>
            <person name="Eisen J.A."/>
            <person name="Chaturvedi V."/>
        </authorList>
    </citation>
    <scope>NUCLEOTIDE SEQUENCE [LARGE SCALE GENOMIC DNA]</scope>
    <source>
        <strain evidence="1 2">15S00501</strain>
    </source>
</reference>
<accession>A0A1U9K0F4</accession>
<dbReference type="Gene3D" id="3.60.20.40">
    <property type="match status" value="1"/>
</dbReference>
<dbReference type="STRING" id="643674.PAEH1_08065"/>
<dbReference type="Gene3D" id="1.10.246.130">
    <property type="match status" value="1"/>
</dbReference>
<proteinExistence type="predicted"/>
<dbReference type="Pfam" id="PF01019">
    <property type="entry name" value="G_glu_transpept"/>
    <property type="match status" value="1"/>
</dbReference>
<dbReference type="Proteomes" id="UP000189369">
    <property type="component" value="Chromosome"/>
</dbReference>
<evidence type="ECO:0000313" key="1">
    <source>
        <dbReference type="EMBL" id="AQS51525.1"/>
    </source>
</evidence>